<dbReference type="STRING" id="456900.A0A151IPL0"/>
<proteinExistence type="predicted"/>
<dbReference type="EMBL" id="KQ976836">
    <property type="protein sequence ID" value="KYN07975.1"/>
    <property type="molecule type" value="Genomic_DNA"/>
</dbReference>
<accession>A0A151IPL0</accession>
<evidence type="ECO:0000313" key="2">
    <source>
        <dbReference type="EMBL" id="KYN07975.1"/>
    </source>
</evidence>
<dbReference type="Proteomes" id="UP000078542">
    <property type="component" value="Unassembled WGS sequence"/>
</dbReference>
<reference evidence="2 3" key="1">
    <citation type="submission" date="2016-03" db="EMBL/GenBank/DDBJ databases">
        <title>Cyphomyrmex costatus WGS genome.</title>
        <authorList>
            <person name="Nygaard S."/>
            <person name="Hu H."/>
            <person name="Boomsma J."/>
            <person name="Zhang G."/>
        </authorList>
    </citation>
    <scope>NUCLEOTIDE SEQUENCE [LARGE SCALE GENOMIC DNA]</scope>
    <source>
        <strain evidence="2">MS0001</strain>
        <tissue evidence="2">Whole body</tissue>
    </source>
</reference>
<organism evidence="2 3">
    <name type="scientific">Cyphomyrmex costatus</name>
    <dbReference type="NCBI Taxonomy" id="456900"/>
    <lineage>
        <taxon>Eukaryota</taxon>
        <taxon>Metazoa</taxon>
        <taxon>Ecdysozoa</taxon>
        <taxon>Arthropoda</taxon>
        <taxon>Hexapoda</taxon>
        <taxon>Insecta</taxon>
        <taxon>Pterygota</taxon>
        <taxon>Neoptera</taxon>
        <taxon>Endopterygota</taxon>
        <taxon>Hymenoptera</taxon>
        <taxon>Apocrita</taxon>
        <taxon>Aculeata</taxon>
        <taxon>Formicoidea</taxon>
        <taxon>Formicidae</taxon>
        <taxon>Myrmicinae</taxon>
        <taxon>Cyphomyrmex</taxon>
    </lineage>
</organism>
<dbReference type="AlphaFoldDB" id="A0A151IPL0"/>
<feature type="region of interest" description="Disordered" evidence="1">
    <location>
        <begin position="99"/>
        <end position="131"/>
    </location>
</feature>
<feature type="compositionally biased region" description="Basic and acidic residues" evidence="1">
    <location>
        <begin position="99"/>
        <end position="109"/>
    </location>
</feature>
<gene>
    <name evidence="2" type="ORF">ALC62_01057</name>
</gene>
<feature type="compositionally biased region" description="Basic residues" evidence="1">
    <location>
        <begin position="110"/>
        <end position="129"/>
    </location>
</feature>
<sequence length="317" mass="36418">MDPMGPRHGTPRSRSETYALYVTGHLTAFPPGPRTMDHAIPITYCECSYTRRGTVARYKQKYRPVIDQSVLTKKKKKRRVRKGEENIIRMSCEERGVSSKRELLAEGERKKRRRKEKRCIEARRRRRSRAKGEIEKMKMIEKMKRTTKSTFMQVDVNVESPQQQSGLRASGLSRFETALLLISRQPRRSAKVFSSGNANSINRKRFSAVDTWASAHNVSMHAHGGLRRGCMHPRVENAPVTAQRAIPIASSFFFRPHPSHAPCPATKRANCFDPCFNCPETAIAQEPTIKRRAVHSETRQDDTHTRDAFCIQTWIRI</sequence>
<evidence type="ECO:0000313" key="3">
    <source>
        <dbReference type="Proteomes" id="UP000078542"/>
    </source>
</evidence>
<protein>
    <submittedName>
        <fullName evidence="2">Uncharacterized protein</fullName>
    </submittedName>
</protein>
<name>A0A151IPL0_9HYME</name>
<evidence type="ECO:0000256" key="1">
    <source>
        <dbReference type="SAM" id="MobiDB-lite"/>
    </source>
</evidence>
<keyword evidence="3" id="KW-1185">Reference proteome</keyword>